<dbReference type="FunFam" id="1.10.40.30:FF:000001">
    <property type="entry name" value="Argininosuccinate lyase"/>
    <property type="match status" value="1"/>
</dbReference>
<evidence type="ECO:0000256" key="1">
    <source>
        <dbReference type="ARBA" id="ARBA00000985"/>
    </source>
</evidence>
<protein>
    <recommendedName>
        <fullName evidence="5 10">Argininosuccinate lyase</fullName>
        <shortName evidence="10">ASAL</shortName>
        <ecNumber evidence="5 10">4.3.2.1</ecNumber>
    </recommendedName>
    <alternativeName>
        <fullName evidence="10">Arginosuccinase</fullName>
    </alternativeName>
</protein>
<evidence type="ECO:0000256" key="9">
    <source>
        <dbReference type="ARBA" id="ARBA00023239"/>
    </source>
</evidence>
<evidence type="ECO:0000256" key="8">
    <source>
        <dbReference type="ARBA" id="ARBA00022605"/>
    </source>
</evidence>
<reference evidence="14" key="2">
    <citation type="journal article" date="2016" name="Int. J. Syst. Evol. Microbiol.">
        <title>Complete genome sequence and cell structure of Limnochorda pilosa, a Gram-negative spore-former within the phylum Firmicutes.</title>
        <authorList>
            <person name="Watanabe M."/>
            <person name="Kojima H."/>
            <person name="Fukui M."/>
        </authorList>
    </citation>
    <scope>NUCLEOTIDE SEQUENCE [LARGE SCALE GENOMIC DNA]</scope>
    <source>
        <strain evidence="14">HC45</strain>
    </source>
</reference>
<feature type="domain" description="Argininosuccinate lyase C-terminal" evidence="12">
    <location>
        <begin position="363"/>
        <end position="430"/>
    </location>
</feature>
<feature type="domain" description="Fumarate lyase N-terminal" evidence="11">
    <location>
        <begin position="6"/>
        <end position="300"/>
    </location>
</feature>
<evidence type="ECO:0000256" key="7">
    <source>
        <dbReference type="ARBA" id="ARBA00022571"/>
    </source>
</evidence>
<dbReference type="PANTHER" id="PTHR43814">
    <property type="entry name" value="ARGININOSUCCINATE LYASE"/>
    <property type="match status" value="1"/>
</dbReference>
<dbReference type="InterPro" id="IPR024083">
    <property type="entry name" value="Fumarase/histidase_N"/>
</dbReference>
<dbReference type="InterPro" id="IPR009049">
    <property type="entry name" value="Argininosuccinate_lyase"/>
</dbReference>
<dbReference type="EMBL" id="AP014924">
    <property type="protein sequence ID" value="BAS27105.1"/>
    <property type="molecule type" value="Genomic_DNA"/>
</dbReference>
<dbReference type="Gene3D" id="1.10.40.30">
    <property type="entry name" value="Fumarase/aspartase (C-terminal domain)"/>
    <property type="match status" value="1"/>
</dbReference>
<name>A0A0K2SJ40_LIMPI</name>
<dbReference type="GO" id="GO:0042450">
    <property type="term" value="P:L-arginine biosynthetic process via ornithine"/>
    <property type="evidence" value="ECO:0007669"/>
    <property type="project" value="UniProtKB-UniRule"/>
</dbReference>
<evidence type="ECO:0000313" key="13">
    <source>
        <dbReference type="EMBL" id="BAS27105.1"/>
    </source>
</evidence>
<evidence type="ECO:0000313" key="14">
    <source>
        <dbReference type="Proteomes" id="UP000065807"/>
    </source>
</evidence>
<dbReference type="PRINTS" id="PR00145">
    <property type="entry name" value="ARGSUCLYASE"/>
</dbReference>
<dbReference type="OrthoDB" id="9769623at2"/>
<dbReference type="PATRIC" id="fig|1555112.3.peg.1295"/>
<dbReference type="FunFam" id="1.20.200.10:FF:000006">
    <property type="entry name" value="Argininosuccinate lyase"/>
    <property type="match status" value="1"/>
</dbReference>
<comment type="similarity">
    <text evidence="10">Belongs to the lyase 1 family. Argininosuccinate lyase subfamily.</text>
</comment>
<dbReference type="PANTHER" id="PTHR43814:SF1">
    <property type="entry name" value="ARGININOSUCCINATE LYASE"/>
    <property type="match status" value="1"/>
</dbReference>
<accession>A0A0K2SJ40</accession>
<comment type="similarity">
    <text evidence="4">In the N-terminal section; belongs to the lyase 1 family. Argininosuccinate lyase subfamily.</text>
</comment>
<dbReference type="SUPFAM" id="SSF48557">
    <property type="entry name" value="L-aspartase-like"/>
    <property type="match status" value="1"/>
</dbReference>
<evidence type="ECO:0000256" key="5">
    <source>
        <dbReference type="ARBA" id="ARBA00012338"/>
    </source>
</evidence>
<dbReference type="InterPro" id="IPR008948">
    <property type="entry name" value="L-Aspartase-like"/>
</dbReference>
<dbReference type="Gene3D" id="1.20.200.10">
    <property type="entry name" value="Fumarase/aspartase (Central domain)"/>
    <property type="match status" value="1"/>
</dbReference>
<dbReference type="PRINTS" id="PR00149">
    <property type="entry name" value="FUMRATELYASE"/>
</dbReference>
<dbReference type="HAMAP" id="MF_00006">
    <property type="entry name" value="Arg_succ_lyase"/>
    <property type="match status" value="1"/>
</dbReference>
<dbReference type="InterPro" id="IPR000362">
    <property type="entry name" value="Fumarate_lyase_fam"/>
</dbReference>
<sequence length="459" mass="51300">MQARSGRFREPLDETVAAFQNSFPFDQRLFRQDVQGSRAHVRMLARQGILAQDEVEVLLEGLDRVEAEFAEGRFEARPDDEDVHMAVERRLVELVGDAGKRLHTARSRNDQVALDLRLWLREEMELLDEELLGLQAAFLDLAEAHPRAVMPGYTHLQRAQPVLLAHHLLAYVEMLERDRERFRDARRRMNLSPLGAGALAGVPYPVDPQGVATELGFAGVCANSLDAVSDRDHAVEFLAAASLLMVHVSRLAEELVLWSSQEFGFVELPDRFATGSSIMPQKKNPDVPELVRGKTGRVVGHLVGLLVTLKGLPLAYNKDLQEDKEPLFDTADTLHATLRVLAALVPALRVDEERMRRAAEDGYLTATELADALVRRGVPFREAHHAVGALVAYARERGCRLSDLTGEELVRFHPRLGVELLPLTEPQRAVDARKSWGGTGYAQVEEALARARRRLEQRG</sequence>
<dbReference type="NCBIfam" id="TIGR00838">
    <property type="entry name" value="argH"/>
    <property type="match status" value="1"/>
</dbReference>
<reference evidence="14" key="1">
    <citation type="submission" date="2015-07" db="EMBL/GenBank/DDBJ databases">
        <title>Complete genome sequence and phylogenetic analysis of Limnochorda pilosa.</title>
        <authorList>
            <person name="Watanabe M."/>
            <person name="Kojima H."/>
            <person name="Fukui M."/>
        </authorList>
    </citation>
    <scope>NUCLEOTIDE SEQUENCE [LARGE SCALE GENOMIC DNA]</scope>
    <source>
        <strain evidence="14">HC45</strain>
    </source>
</reference>
<gene>
    <name evidence="10" type="primary">argH</name>
    <name evidence="13" type="ORF">LIP_1248</name>
</gene>
<dbReference type="FunFam" id="1.10.275.10:FF:000002">
    <property type="entry name" value="Argininosuccinate lyase"/>
    <property type="match status" value="1"/>
</dbReference>
<dbReference type="KEGG" id="lpil:LIP_1248"/>
<dbReference type="EC" id="4.3.2.1" evidence="5 10"/>
<dbReference type="Gene3D" id="1.10.275.10">
    <property type="entry name" value="Fumarase/aspartase (N-terminal domain)"/>
    <property type="match status" value="1"/>
</dbReference>
<dbReference type="STRING" id="1555112.LIP_1248"/>
<dbReference type="RefSeq" id="WP_068135512.1">
    <property type="nucleotide sequence ID" value="NZ_AP014924.1"/>
</dbReference>
<dbReference type="InterPro" id="IPR020557">
    <property type="entry name" value="Fumarate_lyase_CS"/>
</dbReference>
<evidence type="ECO:0000256" key="6">
    <source>
        <dbReference type="ARBA" id="ARBA00022490"/>
    </source>
</evidence>
<evidence type="ECO:0000256" key="4">
    <source>
        <dbReference type="ARBA" id="ARBA00005552"/>
    </source>
</evidence>
<dbReference type="GO" id="GO:0004056">
    <property type="term" value="F:argininosuccinate lyase activity"/>
    <property type="evidence" value="ECO:0007669"/>
    <property type="project" value="UniProtKB-UniRule"/>
</dbReference>
<evidence type="ECO:0000259" key="11">
    <source>
        <dbReference type="Pfam" id="PF00206"/>
    </source>
</evidence>
<evidence type="ECO:0000259" key="12">
    <source>
        <dbReference type="Pfam" id="PF14698"/>
    </source>
</evidence>
<dbReference type="CDD" id="cd01359">
    <property type="entry name" value="Argininosuccinate_lyase"/>
    <property type="match status" value="1"/>
</dbReference>
<keyword evidence="7 10" id="KW-0055">Arginine biosynthesis</keyword>
<evidence type="ECO:0000256" key="3">
    <source>
        <dbReference type="ARBA" id="ARBA00004941"/>
    </source>
</evidence>
<evidence type="ECO:0000256" key="2">
    <source>
        <dbReference type="ARBA" id="ARBA00004496"/>
    </source>
</evidence>
<keyword evidence="9 10" id="KW-0456">Lyase</keyword>
<dbReference type="AlphaFoldDB" id="A0A0K2SJ40"/>
<proteinExistence type="inferred from homology"/>
<dbReference type="GO" id="GO:0005829">
    <property type="term" value="C:cytosol"/>
    <property type="evidence" value="ECO:0007669"/>
    <property type="project" value="TreeGrafter"/>
</dbReference>
<dbReference type="UniPathway" id="UPA00068">
    <property type="reaction ID" value="UER00114"/>
</dbReference>
<comment type="catalytic activity">
    <reaction evidence="1 10">
        <text>2-(N(omega)-L-arginino)succinate = fumarate + L-arginine</text>
        <dbReference type="Rhea" id="RHEA:24020"/>
        <dbReference type="ChEBI" id="CHEBI:29806"/>
        <dbReference type="ChEBI" id="CHEBI:32682"/>
        <dbReference type="ChEBI" id="CHEBI:57472"/>
        <dbReference type="EC" id="4.3.2.1"/>
    </reaction>
</comment>
<dbReference type="Pfam" id="PF00206">
    <property type="entry name" value="Lyase_1"/>
    <property type="match status" value="1"/>
</dbReference>
<dbReference type="PROSITE" id="PS00163">
    <property type="entry name" value="FUMARATE_LYASES"/>
    <property type="match status" value="1"/>
</dbReference>
<keyword evidence="8 10" id="KW-0028">Amino-acid biosynthesis</keyword>
<keyword evidence="6 10" id="KW-0963">Cytoplasm</keyword>
<comment type="pathway">
    <text evidence="3 10">Amino-acid biosynthesis; L-arginine biosynthesis; L-arginine from L-ornithine and carbamoyl phosphate: step 3/3.</text>
</comment>
<dbReference type="Proteomes" id="UP000065807">
    <property type="component" value="Chromosome"/>
</dbReference>
<keyword evidence="14" id="KW-1185">Reference proteome</keyword>
<dbReference type="InterPro" id="IPR022761">
    <property type="entry name" value="Fumarate_lyase_N"/>
</dbReference>
<dbReference type="InterPro" id="IPR029419">
    <property type="entry name" value="Arg_succ_lyase_C"/>
</dbReference>
<comment type="subcellular location">
    <subcellularLocation>
        <location evidence="2 10">Cytoplasm</location>
    </subcellularLocation>
</comment>
<evidence type="ECO:0000256" key="10">
    <source>
        <dbReference type="HAMAP-Rule" id="MF_00006"/>
    </source>
</evidence>
<dbReference type="Pfam" id="PF14698">
    <property type="entry name" value="ASL_C2"/>
    <property type="match status" value="1"/>
</dbReference>
<organism evidence="13 14">
    <name type="scientific">Limnochorda pilosa</name>
    <dbReference type="NCBI Taxonomy" id="1555112"/>
    <lineage>
        <taxon>Bacteria</taxon>
        <taxon>Bacillati</taxon>
        <taxon>Bacillota</taxon>
        <taxon>Limnochordia</taxon>
        <taxon>Limnochordales</taxon>
        <taxon>Limnochordaceae</taxon>
        <taxon>Limnochorda</taxon>
    </lineage>
</organism>